<dbReference type="AlphaFoldDB" id="A0A428PLK9"/>
<protein>
    <submittedName>
        <fullName evidence="3">Uncharacterized protein</fullName>
    </submittedName>
</protein>
<keyword evidence="2" id="KW-0812">Transmembrane</keyword>
<feature type="compositionally biased region" description="Pro residues" evidence="1">
    <location>
        <begin position="15"/>
        <end position="24"/>
    </location>
</feature>
<gene>
    <name evidence="3" type="ORF">CEP51_014806</name>
</gene>
<dbReference type="Proteomes" id="UP000287972">
    <property type="component" value="Unassembled WGS sequence"/>
</dbReference>
<evidence type="ECO:0000313" key="4">
    <source>
        <dbReference type="Proteomes" id="UP000287972"/>
    </source>
</evidence>
<keyword evidence="2" id="KW-0472">Membrane</keyword>
<name>A0A428PLK9_9HYPO</name>
<proteinExistence type="predicted"/>
<reference evidence="3 4" key="1">
    <citation type="submission" date="2017-06" db="EMBL/GenBank/DDBJ databases">
        <title>Comparative genomic analysis of Ambrosia Fusariam Clade fungi.</title>
        <authorList>
            <person name="Stajich J.E."/>
            <person name="Carrillo J."/>
            <person name="Kijimoto T."/>
            <person name="Eskalen A."/>
            <person name="O'Donnell K."/>
            <person name="Kasson M."/>
        </authorList>
    </citation>
    <scope>NUCLEOTIDE SEQUENCE [LARGE SCALE GENOMIC DNA]</scope>
    <source>
        <strain evidence="3 4">NRRL62606</strain>
    </source>
</reference>
<feature type="region of interest" description="Disordered" evidence="1">
    <location>
        <begin position="1"/>
        <end position="51"/>
    </location>
</feature>
<evidence type="ECO:0000256" key="2">
    <source>
        <dbReference type="SAM" id="Phobius"/>
    </source>
</evidence>
<dbReference type="EMBL" id="NKCL01000722">
    <property type="protein sequence ID" value="RSL53934.1"/>
    <property type="molecule type" value="Genomic_DNA"/>
</dbReference>
<sequence length="149" mass="16137">MVIRDDESATTAPVDCPPEAPADCPPETSVGFPSEAPVDCPPETSGDCPPVSASVTEWLAHSLEDCPHGHRYPPPQNEATASVSDEDDKDSKKPTTACLPFRTNTILLSYFGEASTAFLKRRVAQSFIPVLQIIAIIASFLFTLFLLFR</sequence>
<accession>A0A428PLK9</accession>
<keyword evidence="4" id="KW-1185">Reference proteome</keyword>
<evidence type="ECO:0000313" key="3">
    <source>
        <dbReference type="EMBL" id="RSL53934.1"/>
    </source>
</evidence>
<organism evidence="3 4">
    <name type="scientific">Fusarium floridanum</name>
    <dbReference type="NCBI Taxonomy" id="1325733"/>
    <lineage>
        <taxon>Eukaryota</taxon>
        <taxon>Fungi</taxon>
        <taxon>Dikarya</taxon>
        <taxon>Ascomycota</taxon>
        <taxon>Pezizomycotina</taxon>
        <taxon>Sordariomycetes</taxon>
        <taxon>Hypocreomycetidae</taxon>
        <taxon>Hypocreales</taxon>
        <taxon>Nectriaceae</taxon>
        <taxon>Fusarium</taxon>
        <taxon>Fusarium solani species complex</taxon>
    </lineage>
</organism>
<comment type="caution">
    <text evidence="3">The sequence shown here is derived from an EMBL/GenBank/DDBJ whole genome shotgun (WGS) entry which is preliminary data.</text>
</comment>
<feature type="region of interest" description="Disordered" evidence="1">
    <location>
        <begin position="66"/>
        <end position="95"/>
    </location>
</feature>
<keyword evidence="2" id="KW-1133">Transmembrane helix</keyword>
<feature type="transmembrane region" description="Helical" evidence="2">
    <location>
        <begin position="127"/>
        <end position="148"/>
    </location>
</feature>
<evidence type="ECO:0000256" key="1">
    <source>
        <dbReference type="SAM" id="MobiDB-lite"/>
    </source>
</evidence>